<organism evidence="11 12">
    <name type="scientific">Hyaloperonospora arabidopsidis (strain Emoy2)</name>
    <name type="common">Downy mildew agent</name>
    <name type="synonym">Peronospora arabidopsidis</name>
    <dbReference type="NCBI Taxonomy" id="559515"/>
    <lineage>
        <taxon>Eukaryota</taxon>
        <taxon>Sar</taxon>
        <taxon>Stramenopiles</taxon>
        <taxon>Oomycota</taxon>
        <taxon>Peronosporomycetes</taxon>
        <taxon>Peronosporales</taxon>
        <taxon>Peronosporaceae</taxon>
        <taxon>Hyaloperonospora</taxon>
    </lineage>
</organism>
<dbReference type="InterPro" id="IPR015797">
    <property type="entry name" value="NUDIX_hydrolase-like_dom_sf"/>
</dbReference>
<feature type="domain" description="Nudix hydrolase" evidence="10">
    <location>
        <begin position="83"/>
        <end position="212"/>
    </location>
</feature>
<dbReference type="InterPro" id="IPR000086">
    <property type="entry name" value="NUDIX_hydrolase_dom"/>
</dbReference>
<dbReference type="OMA" id="ANRGHFG"/>
<dbReference type="EnsemblProtists" id="HpaT800087">
    <property type="protein sequence ID" value="HpaP800087"/>
    <property type="gene ID" value="HpaG800087"/>
</dbReference>
<comment type="similarity">
    <text evidence="3">Belongs to the Nudix hydrolase family. DCP2 subfamily.</text>
</comment>
<dbReference type="PANTHER" id="PTHR23114:SF17">
    <property type="entry name" value="M7GPPPN-MRNA HYDROLASE"/>
    <property type="match status" value="1"/>
</dbReference>
<dbReference type="HOGENOM" id="CLU_547992_0_0_1"/>
<dbReference type="PROSITE" id="PS51462">
    <property type="entry name" value="NUDIX"/>
    <property type="match status" value="1"/>
</dbReference>
<keyword evidence="5" id="KW-0479">Metal-binding</keyword>
<keyword evidence="4" id="KW-0963">Cytoplasm</keyword>
<dbReference type="InParanoid" id="M4B1E0"/>
<evidence type="ECO:0000313" key="12">
    <source>
        <dbReference type="Proteomes" id="UP000011713"/>
    </source>
</evidence>
<dbReference type="PROSITE" id="PS00893">
    <property type="entry name" value="NUDIX_BOX"/>
    <property type="match status" value="1"/>
</dbReference>
<dbReference type="CDD" id="cd03672">
    <property type="entry name" value="NUDIX_Dcp2p_Nudt20"/>
    <property type="match status" value="1"/>
</dbReference>
<reference evidence="12" key="1">
    <citation type="journal article" date="2010" name="Science">
        <title>Signatures of adaptation to obligate biotrophy in the Hyaloperonospora arabidopsidis genome.</title>
        <authorList>
            <person name="Baxter L."/>
            <person name="Tripathy S."/>
            <person name="Ishaque N."/>
            <person name="Boot N."/>
            <person name="Cabral A."/>
            <person name="Kemen E."/>
            <person name="Thines M."/>
            <person name="Ah-Fong A."/>
            <person name="Anderson R."/>
            <person name="Badejoko W."/>
            <person name="Bittner-Eddy P."/>
            <person name="Boore J.L."/>
            <person name="Chibucos M.C."/>
            <person name="Coates M."/>
            <person name="Dehal P."/>
            <person name="Delehaunty K."/>
            <person name="Dong S."/>
            <person name="Downton P."/>
            <person name="Dumas B."/>
            <person name="Fabro G."/>
            <person name="Fronick C."/>
            <person name="Fuerstenberg S.I."/>
            <person name="Fulton L."/>
            <person name="Gaulin E."/>
            <person name="Govers F."/>
            <person name="Hughes L."/>
            <person name="Humphray S."/>
            <person name="Jiang R.H."/>
            <person name="Judelson H."/>
            <person name="Kamoun S."/>
            <person name="Kyung K."/>
            <person name="Meijer H."/>
            <person name="Minx P."/>
            <person name="Morris P."/>
            <person name="Nelson J."/>
            <person name="Phuntumart V."/>
            <person name="Qutob D."/>
            <person name="Rehmany A."/>
            <person name="Rougon-Cardoso A."/>
            <person name="Ryden P."/>
            <person name="Torto-Alalibo T."/>
            <person name="Studholme D."/>
            <person name="Wang Y."/>
            <person name="Win J."/>
            <person name="Wood J."/>
            <person name="Clifton S.W."/>
            <person name="Rogers J."/>
            <person name="Van den Ackerveken G."/>
            <person name="Jones J.D."/>
            <person name="McDowell J.M."/>
            <person name="Beynon J."/>
            <person name="Tyler B.M."/>
        </authorList>
    </citation>
    <scope>NUCLEOTIDE SEQUENCE [LARGE SCALE GENOMIC DNA]</scope>
    <source>
        <strain evidence="12">Emoy2</strain>
    </source>
</reference>
<evidence type="ECO:0000256" key="3">
    <source>
        <dbReference type="ARBA" id="ARBA00005279"/>
    </source>
</evidence>
<dbReference type="Proteomes" id="UP000011713">
    <property type="component" value="Unassembled WGS sequence"/>
</dbReference>
<evidence type="ECO:0000259" key="10">
    <source>
        <dbReference type="PROSITE" id="PS51462"/>
    </source>
</evidence>
<dbReference type="STRING" id="559515.M4B1E0"/>
<evidence type="ECO:0000256" key="8">
    <source>
        <dbReference type="ARBA" id="ARBA00023211"/>
    </source>
</evidence>
<protein>
    <recommendedName>
        <fullName evidence="10">Nudix hydrolase domain-containing protein</fullName>
    </recommendedName>
</protein>
<evidence type="ECO:0000256" key="6">
    <source>
        <dbReference type="ARBA" id="ARBA00022801"/>
    </source>
</evidence>
<evidence type="ECO:0000256" key="9">
    <source>
        <dbReference type="SAM" id="MobiDB-lite"/>
    </source>
</evidence>
<dbReference type="PANTHER" id="PTHR23114">
    <property type="entry name" value="M7GPPPN-MRNA HYDROLASE"/>
    <property type="match status" value="1"/>
</dbReference>
<keyword evidence="8" id="KW-0464">Manganese</keyword>
<feature type="region of interest" description="Disordered" evidence="9">
    <location>
        <begin position="217"/>
        <end position="313"/>
    </location>
</feature>
<proteinExistence type="inferred from homology"/>
<dbReference type="InterPro" id="IPR007722">
    <property type="entry name" value="DCP2_BoxA"/>
</dbReference>
<dbReference type="AlphaFoldDB" id="M4B1E0"/>
<dbReference type="Gene3D" id="3.90.79.10">
    <property type="entry name" value="Nucleoside Triphosphate Pyrophosphohydrolase"/>
    <property type="match status" value="1"/>
</dbReference>
<evidence type="ECO:0000256" key="4">
    <source>
        <dbReference type="ARBA" id="ARBA00022490"/>
    </source>
</evidence>
<comment type="cofactor">
    <cofactor evidence="1">
        <name>Mn(2+)</name>
        <dbReference type="ChEBI" id="CHEBI:29035"/>
    </cofactor>
</comment>
<keyword evidence="6" id="KW-0378">Hydrolase</keyword>
<dbReference type="SMART" id="SM01125">
    <property type="entry name" value="DCP2"/>
    <property type="match status" value="1"/>
</dbReference>
<evidence type="ECO:0000256" key="2">
    <source>
        <dbReference type="ARBA" id="ARBA00004496"/>
    </source>
</evidence>
<dbReference type="EMBL" id="JH597776">
    <property type="status" value="NOT_ANNOTATED_CDS"/>
    <property type="molecule type" value="Genomic_DNA"/>
</dbReference>
<comment type="subcellular location">
    <subcellularLocation>
        <location evidence="2">Cytoplasm</location>
    </subcellularLocation>
</comment>
<dbReference type="SUPFAM" id="SSF140586">
    <property type="entry name" value="Dcp2 domain-like"/>
    <property type="match status" value="1"/>
</dbReference>
<keyword evidence="7" id="KW-0694">RNA-binding</keyword>
<feature type="compositionally biased region" description="Low complexity" evidence="9">
    <location>
        <begin position="218"/>
        <end position="240"/>
    </location>
</feature>
<name>M4B1E0_HYAAE</name>
<feature type="compositionally biased region" description="Basic and acidic residues" evidence="9">
    <location>
        <begin position="271"/>
        <end position="286"/>
    </location>
</feature>
<evidence type="ECO:0000256" key="1">
    <source>
        <dbReference type="ARBA" id="ARBA00001936"/>
    </source>
</evidence>
<accession>M4B1E0</accession>
<dbReference type="GO" id="GO:0030145">
    <property type="term" value="F:manganese ion binding"/>
    <property type="evidence" value="ECO:0007669"/>
    <property type="project" value="InterPro"/>
</dbReference>
<dbReference type="GO" id="GO:0003723">
    <property type="term" value="F:RNA binding"/>
    <property type="evidence" value="ECO:0007669"/>
    <property type="project" value="UniProtKB-KW"/>
</dbReference>
<dbReference type="InterPro" id="IPR036189">
    <property type="entry name" value="DCP2_BoxA_sf"/>
</dbReference>
<dbReference type="GO" id="GO:0005737">
    <property type="term" value="C:cytoplasm"/>
    <property type="evidence" value="ECO:0007669"/>
    <property type="project" value="UniProtKB-SubCell"/>
</dbReference>
<evidence type="ECO:0000256" key="5">
    <source>
        <dbReference type="ARBA" id="ARBA00022723"/>
    </source>
</evidence>
<feature type="region of interest" description="Disordered" evidence="9">
    <location>
        <begin position="469"/>
        <end position="498"/>
    </location>
</feature>
<dbReference type="eggNOG" id="KOG2937">
    <property type="taxonomic scope" value="Eukaryota"/>
</dbReference>
<sequence>MDELQSRFLVNLPASELASSERLFFQIEQCYWFYEDFYADQYAHVPHVKLNDFASRIFAHCPLLQPLAHRCDELFQDFKTYQRQVPVVGCILLNAKRTKLVLVRNWKGTSWTFPRGKVNEGESDVDCARREVLEECGYDVTNSLVPSEYLDFVAADQRMRMYVCVNVPETYAFAPQTRKEISTIEWFAFDALPKKTWSVMPFMSRLKRWVKTHKGIKTKSGSSSCSTSTSGNSSAGRAASVPRNRPLTMTASVVTEHSKDRHTSGSKKNTCRQERSVSTPHNDRPAAGKPSSKKANRGHFGTERDTATSYDGVNGETFGTDKKGFSVDEMFRVNERLTGQTFKYDGNPHDFGKPILHSTAAPPRRAGSLFKPNDQRPVQILARSLSAPLKRVDEETCAAAPSPRQSAGATPFGSFQFDAVDIMAVPCKIGRLRSSHCLLMWVYGYQKLGVFKHRPFEKKSRMHRWDFSSQAERMSQEDLDKEEDAEVKQAHVRQVGTT</sequence>
<dbReference type="GO" id="GO:0000184">
    <property type="term" value="P:nuclear-transcribed mRNA catabolic process, nonsense-mediated decay"/>
    <property type="evidence" value="ECO:0007669"/>
    <property type="project" value="InterPro"/>
</dbReference>
<keyword evidence="12" id="KW-1185">Reference proteome</keyword>
<dbReference type="InterPro" id="IPR044099">
    <property type="entry name" value="Dcp2_NUDIX"/>
</dbReference>
<dbReference type="SUPFAM" id="SSF55811">
    <property type="entry name" value="Nudix"/>
    <property type="match status" value="1"/>
</dbReference>
<dbReference type="Pfam" id="PF00293">
    <property type="entry name" value="NUDIX"/>
    <property type="match status" value="1"/>
</dbReference>
<dbReference type="Gene3D" id="1.10.10.1050">
    <property type="entry name" value="Dcp2, box A domain"/>
    <property type="match status" value="1"/>
</dbReference>
<evidence type="ECO:0000256" key="7">
    <source>
        <dbReference type="ARBA" id="ARBA00022884"/>
    </source>
</evidence>
<dbReference type="GO" id="GO:0140933">
    <property type="term" value="F:5'-(N(7)-methylguanosine 5'-triphospho)-[mRNA] hydrolase activity"/>
    <property type="evidence" value="ECO:0007669"/>
    <property type="project" value="InterPro"/>
</dbReference>
<dbReference type="InterPro" id="IPR020084">
    <property type="entry name" value="NUDIX_hydrolase_CS"/>
</dbReference>
<dbReference type="VEuPathDB" id="FungiDB:HpaG800087"/>
<dbReference type="Pfam" id="PF05026">
    <property type="entry name" value="DCP2"/>
    <property type="match status" value="1"/>
</dbReference>
<dbReference type="FunFam" id="3.90.79.10:FF:000079">
    <property type="entry name" value="mRNA decapping complex subunit 2"/>
    <property type="match status" value="1"/>
</dbReference>
<evidence type="ECO:0000313" key="11">
    <source>
        <dbReference type="EnsemblProtists" id="HpaP800087"/>
    </source>
</evidence>
<dbReference type="GO" id="GO:0000290">
    <property type="term" value="P:deadenylation-dependent decapping of nuclear-transcribed mRNA"/>
    <property type="evidence" value="ECO:0007669"/>
    <property type="project" value="InterPro"/>
</dbReference>
<reference evidence="11" key="2">
    <citation type="submission" date="2015-06" db="UniProtKB">
        <authorList>
            <consortium name="EnsemblProtists"/>
        </authorList>
    </citation>
    <scope>IDENTIFICATION</scope>
    <source>
        <strain evidence="11">Emoy2</strain>
    </source>
</reference>